<sequence>MLRFYSYLSLFLFINLVNAQANQVNFFEHKDWHIVCDNTLTCRAVGFGYQDPASGDNSSISILLVRKAGANQSMSGYVRTNDDEIEQLSDTPITVAVNNQAIGTVKMDDDPYELRPKQISSIISALKSNDKTVSFQQNNKTWRLSNAGFNAVMLKMDEVQGRIGTIGAIIKTGNRDESQVYPSIPAPIIKRAAVISPEQSQKLTLDEVIRRFPDFETHYKNEADCDFDLSKSAEDSDIPSFQLFALNKDNDLLAASCWFGAYNSGGVYWVIPKGTPANKNEIKFVTRNGTDYSNGEISEIHKSRGVGDCWSRTDWTWNGQQFLLSSDLTTGSCRGFAGGTWDLPYFVSEIE</sequence>
<dbReference type="Proteomes" id="UP000651208">
    <property type="component" value="Unassembled WGS sequence"/>
</dbReference>
<organism evidence="2 3">
    <name type="scientific">Frischella japonica</name>
    <dbReference type="NCBI Taxonomy" id="2741544"/>
    <lineage>
        <taxon>Bacteria</taxon>
        <taxon>Pseudomonadati</taxon>
        <taxon>Pseudomonadota</taxon>
        <taxon>Gammaproteobacteria</taxon>
        <taxon>Orbales</taxon>
        <taxon>Orbaceae</taxon>
        <taxon>Frischella</taxon>
    </lineage>
</organism>
<gene>
    <name evidence="2" type="ORF">FcAc13_02375</name>
</gene>
<reference evidence="2 3" key="1">
    <citation type="submission" date="2020-06" db="EMBL/GenBank/DDBJ databases">
        <title>Frischella cerana isolated from Apis cerana gut homogenate.</title>
        <authorList>
            <person name="Wolter L.A."/>
            <person name="Suenami S."/>
            <person name="Miyazaki R."/>
        </authorList>
    </citation>
    <scope>NUCLEOTIDE SEQUENCE [LARGE SCALE GENOMIC DNA]</scope>
    <source>
        <strain evidence="2 3">Ac13</strain>
    </source>
</reference>
<evidence type="ECO:0000313" key="2">
    <source>
        <dbReference type="EMBL" id="MBC9130150.1"/>
    </source>
</evidence>
<accession>A0ABR7QVC1</accession>
<protein>
    <submittedName>
        <fullName evidence="2">DUF1176 domain-containing protein</fullName>
    </submittedName>
</protein>
<evidence type="ECO:0000256" key="1">
    <source>
        <dbReference type="SAM" id="SignalP"/>
    </source>
</evidence>
<keyword evidence="1" id="KW-0732">Signal</keyword>
<evidence type="ECO:0000313" key="3">
    <source>
        <dbReference type="Proteomes" id="UP000651208"/>
    </source>
</evidence>
<comment type="caution">
    <text evidence="2">The sequence shown here is derived from an EMBL/GenBank/DDBJ whole genome shotgun (WGS) entry which is preliminary data.</text>
</comment>
<dbReference type="EMBL" id="JABURY010000006">
    <property type="protein sequence ID" value="MBC9130150.1"/>
    <property type="molecule type" value="Genomic_DNA"/>
</dbReference>
<dbReference type="Pfam" id="PF06674">
    <property type="entry name" value="DUF1176"/>
    <property type="match status" value="1"/>
</dbReference>
<keyword evidence="3" id="KW-1185">Reference proteome</keyword>
<dbReference type="RefSeq" id="WP_187754594.1">
    <property type="nucleotide sequence ID" value="NZ_JABURY010000006.1"/>
</dbReference>
<feature type="chain" id="PRO_5047209566" evidence="1">
    <location>
        <begin position="22"/>
        <end position="351"/>
    </location>
</feature>
<proteinExistence type="predicted"/>
<feature type="signal peptide" evidence="1">
    <location>
        <begin position="1"/>
        <end position="21"/>
    </location>
</feature>
<name>A0ABR7QVC1_9GAMM</name>
<dbReference type="InterPro" id="IPR009560">
    <property type="entry name" value="DUF1176"/>
</dbReference>